<feature type="compositionally biased region" description="Polar residues" evidence="1">
    <location>
        <begin position="145"/>
        <end position="155"/>
    </location>
</feature>
<dbReference type="OrthoDB" id="5412502at2759"/>
<feature type="transmembrane region" description="Helical" evidence="2">
    <location>
        <begin position="178"/>
        <end position="201"/>
    </location>
</feature>
<protein>
    <submittedName>
        <fullName evidence="3">Uncharacterized protein</fullName>
    </submittedName>
</protein>
<dbReference type="STRING" id="1095630.A0A2J6T853"/>
<reference evidence="3 4" key="1">
    <citation type="submission" date="2016-04" db="EMBL/GenBank/DDBJ databases">
        <title>A degradative enzymes factory behind the ericoid mycorrhizal symbiosis.</title>
        <authorList>
            <consortium name="DOE Joint Genome Institute"/>
            <person name="Martino E."/>
            <person name="Morin E."/>
            <person name="Grelet G."/>
            <person name="Kuo A."/>
            <person name="Kohler A."/>
            <person name="Daghino S."/>
            <person name="Barry K."/>
            <person name="Choi C."/>
            <person name="Cichocki N."/>
            <person name="Clum A."/>
            <person name="Copeland A."/>
            <person name="Hainaut M."/>
            <person name="Haridas S."/>
            <person name="Labutti K."/>
            <person name="Lindquist E."/>
            <person name="Lipzen A."/>
            <person name="Khouja H.-R."/>
            <person name="Murat C."/>
            <person name="Ohm R."/>
            <person name="Olson A."/>
            <person name="Spatafora J."/>
            <person name="Veneault-Fourrey C."/>
            <person name="Henrissat B."/>
            <person name="Grigoriev I."/>
            <person name="Martin F."/>
            <person name="Perotto S."/>
        </authorList>
    </citation>
    <scope>NUCLEOTIDE SEQUENCE [LARGE SCALE GENOMIC DNA]</scope>
    <source>
        <strain evidence="3 4">E</strain>
    </source>
</reference>
<evidence type="ECO:0000313" key="4">
    <source>
        <dbReference type="Proteomes" id="UP000235371"/>
    </source>
</evidence>
<dbReference type="InParanoid" id="A0A2J6T853"/>
<sequence>MGIKDWFPHGENQNHDGWRLDIVSLLAVIGESSMESHSQALTSSWTCILPRIIPAPQALLKPSRPTRMPQVNAAVVGVHNGTLVQTLNYFPNILHPIEDFPAFAFKVLRITHAPNELLPPTPAAGLDKAKESSTSNGVDLGMIESGNTPPLPRQSTISTIRDRLSIDKKKPRVPPQSLSPLNILSVLSFLWTIGLIIWARFLNDGTAIVALATISCASSIVGYASWWSPVLMKRTFKSKVPAGDVIIRNREGAFLLVKCNEDVTRELYIGTEECQYYVGTQLYRILVGIGTFLLMVSVVLLGNCNFAMQAAIGASYIVLNGAFWGSSLINKHSFWDLSNYKVEDVTPKDAADAHLEQEDTVEGRPSFTRTLWYAIRETKKIGWVKRGGAAPNTDEWDEWLKLAEQNATDGNNGWNAVEIRETVVGVAESTPRRAAEDAAPQHVPAYEIPPPDKR</sequence>
<proteinExistence type="predicted"/>
<keyword evidence="2" id="KW-1133">Transmembrane helix</keyword>
<feature type="transmembrane region" description="Helical" evidence="2">
    <location>
        <begin position="282"/>
        <end position="300"/>
    </location>
</feature>
<dbReference type="Proteomes" id="UP000235371">
    <property type="component" value="Unassembled WGS sequence"/>
</dbReference>
<feature type="transmembrane region" description="Helical" evidence="2">
    <location>
        <begin position="207"/>
        <end position="227"/>
    </location>
</feature>
<dbReference type="GeneID" id="36583022"/>
<dbReference type="AlphaFoldDB" id="A0A2J6T853"/>
<gene>
    <name evidence="3" type="ORF">K444DRAFT_530970</name>
</gene>
<feature type="region of interest" description="Disordered" evidence="1">
    <location>
        <begin position="120"/>
        <end position="155"/>
    </location>
</feature>
<accession>A0A2J6T853</accession>
<feature type="transmembrane region" description="Helical" evidence="2">
    <location>
        <begin position="306"/>
        <end position="325"/>
    </location>
</feature>
<dbReference type="RefSeq" id="XP_024736072.1">
    <property type="nucleotide sequence ID" value="XM_024874942.1"/>
</dbReference>
<keyword evidence="2" id="KW-0812">Transmembrane</keyword>
<feature type="region of interest" description="Disordered" evidence="1">
    <location>
        <begin position="430"/>
        <end position="454"/>
    </location>
</feature>
<evidence type="ECO:0000256" key="2">
    <source>
        <dbReference type="SAM" id="Phobius"/>
    </source>
</evidence>
<keyword evidence="2" id="KW-0472">Membrane</keyword>
<keyword evidence="4" id="KW-1185">Reference proteome</keyword>
<evidence type="ECO:0000256" key="1">
    <source>
        <dbReference type="SAM" id="MobiDB-lite"/>
    </source>
</evidence>
<organism evidence="3 4">
    <name type="scientific">Hyaloscypha bicolor E</name>
    <dbReference type="NCBI Taxonomy" id="1095630"/>
    <lineage>
        <taxon>Eukaryota</taxon>
        <taxon>Fungi</taxon>
        <taxon>Dikarya</taxon>
        <taxon>Ascomycota</taxon>
        <taxon>Pezizomycotina</taxon>
        <taxon>Leotiomycetes</taxon>
        <taxon>Helotiales</taxon>
        <taxon>Hyaloscyphaceae</taxon>
        <taxon>Hyaloscypha</taxon>
        <taxon>Hyaloscypha bicolor</taxon>
    </lineage>
</organism>
<evidence type="ECO:0000313" key="3">
    <source>
        <dbReference type="EMBL" id="PMD59168.1"/>
    </source>
</evidence>
<dbReference type="EMBL" id="KZ613817">
    <property type="protein sequence ID" value="PMD59168.1"/>
    <property type="molecule type" value="Genomic_DNA"/>
</dbReference>
<name>A0A2J6T853_9HELO</name>